<reference evidence="1 2" key="1">
    <citation type="journal article" date="2018" name="Sci. Rep.">
        <title>Genomic signatures of local adaptation to the degree of environmental predictability in rotifers.</title>
        <authorList>
            <person name="Franch-Gras L."/>
            <person name="Hahn C."/>
            <person name="Garcia-Roger E.M."/>
            <person name="Carmona M.J."/>
            <person name="Serra M."/>
            <person name="Gomez A."/>
        </authorList>
    </citation>
    <scope>NUCLEOTIDE SEQUENCE [LARGE SCALE GENOMIC DNA]</scope>
    <source>
        <strain evidence="1">HYR1</strain>
    </source>
</reference>
<evidence type="ECO:0000313" key="2">
    <source>
        <dbReference type="Proteomes" id="UP000276133"/>
    </source>
</evidence>
<dbReference type="Proteomes" id="UP000276133">
    <property type="component" value="Unassembled WGS sequence"/>
</dbReference>
<protein>
    <submittedName>
        <fullName evidence="1">Uncharacterized protein</fullName>
    </submittedName>
</protein>
<gene>
    <name evidence="1" type="ORF">BpHYR1_032183</name>
</gene>
<keyword evidence="2" id="KW-1185">Reference proteome</keyword>
<organism evidence="1 2">
    <name type="scientific">Brachionus plicatilis</name>
    <name type="common">Marine rotifer</name>
    <name type="synonym">Brachionus muelleri</name>
    <dbReference type="NCBI Taxonomy" id="10195"/>
    <lineage>
        <taxon>Eukaryota</taxon>
        <taxon>Metazoa</taxon>
        <taxon>Spiralia</taxon>
        <taxon>Gnathifera</taxon>
        <taxon>Rotifera</taxon>
        <taxon>Eurotatoria</taxon>
        <taxon>Monogononta</taxon>
        <taxon>Pseudotrocha</taxon>
        <taxon>Ploima</taxon>
        <taxon>Brachionidae</taxon>
        <taxon>Brachionus</taxon>
    </lineage>
</organism>
<dbReference type="AlphaFoldDB" id="A0A3M7QQP3"/>
<name>A0A3M7QQP3_BRAPC</name>
<sequence length="111" mass="13058">MIQLTNFECKINGYNKTHFYFNLILNDSKVFTQNTYITLYFSVCNTYRTEYFIQNTTYNFSKFQSIVAISLCNHSQIVGLSTFKNFSTSATSIDLLRNYSKNECEKNELLF</sequence>
<comment type="caution">
    <text evidence="1">The sequence shown here is derived from an EMBL/GenBank/DDBJ whole genome shotgun (WGS) entry which is preliminary data.</text>
</comment>
<dbReference type="EMBL" id="REGN01005371">
    <property type="protein sequence ID" value="RNA13603.1"/>
    <property type="molecule type" value="Genomic_DNA"/>
</dbReference>
<proteinExistence type="predicted"/>
<evidence type="ECO:0000313" key="1">
    <source>
        <dbReference type="EMBL" id="RNA13603.1"/>
    </source>
</evidence>
<accession>A0A3M7QQP3</accession>